<sequence length="50" mass="5722">MPIAVWILRDGMFVISLLCYVVNIEIEMDLKDGMREKHSPSCLQVLVTIT</sequence>
<dbReference type="Proteomes" id="UP000188354">
    <property type="component" value="Chromosome LG05"/>
</dbReference>
<dbReference type="EMBL" id="CM007365">
    <property type="protein sequence ID" value="OIW11834.1"/>
    <property type="molecule type" value="Genomic_DNA"/>
</dbReference>
<keyword evidence="3" id="KW-1185">Reference proteome</keyword>
<gene>
    <name evidence="2" type="ORF">TanjilG_14646</name>
</gene>
<dbReference type="AlphaFoldDB" id="A0A1J7HZM5"/>
<keyword evidence="1" id="KW-0812">Transmembrane</keyword>
<protein>
    <submittedName>
        <fullName evidence="2">Uncharacterized protein</fullName>
    </submittedName>
</protein>
<keyword evidence="1" id="KW-0472">Membrane</keyword>
<keyword evidence="1" id="KW-1133">Transmembrane helix</keyword>
<name>A0A1J7HZM5_LUPAN</name>
<reference evidence="2 3" key="1">
    <citation type="journal article" date="2017" name="Plant Biotechnol. J.">
        <title>A comprehensive draft genome sequence for lupin (Lupinus angustifolius), an emerging health food: insights into plant-microbe interactions and legume evolution.</title>
        <authorList>
            <person name="Hane J.K."/>
            <person name="Ming Y."/>
            <person name="Kamphuis L.G."/>
            <person name="Nelson M.N."/>
            <person name="Garg G."/>
            <person name="Atkins C.A."/>
            <person name="Bayer P.E."/>
            <person name="Bravo A."/>
            <person name="Bringans S."/>
            <person name="Cannon S."/>
            <person name="Edwards D."/>
            <person name="Foley R."/>
            <person name="Gao L.L."/>
            <person name="Harrison M.J."/>
            <person name="Huang W."/>
            <person name="Hurgobin B."/>
            <person name="Li S."/>
            <person name="Liu C.W."/>
            <person name="McGrath A."/>
            <person name="Morahan G."/>
            <person name="Murray J."/>
            <person name="Weller J."/>
            <person name="Jian J."/>
            <person name="Singh K.B."/>
        </authorList>
    </citation>
    <scope>NUCLEOTIDE SEQUENCE [LARGE SCALE GENOMIC DNA]</scope>
    <source>
        <strain evidence="3">cv. Tanjil</strain>
        <tissue evidence="2">Whole plant</tissue>
    </source>
</reference>
<dbReference type="Gramene" id="OIW11834">
    <property type="protein sequence ID" value="OIW11834"/>
    <property type="gene ID" value="TanjilG_14646"/>
</dbReference>
<proteinExistence type="predicted"/>
<accession>A0A1J7HZM5</accession>
<organism evidence="2 3">
    <name type="scientific">Lupinus angustifolius</name>
    <name type="common">Narrow-leaved blue lupine</name>
    <dbReference type="NCBI Taxonomy" id="3871"/>
    <lineage>
        <taxon>Eukaryota</taxon>
        <taxon>Viridiplantae</taxon>
        <taxon>Streptophyta</taxon>
        <taxon>Embryophyta</taxon>
        <taxon>Tracheophyta</taxon>
        <taxon>Spermatophyta</taxon>
        <taxon>Magnoliopsida</taxon>
        <taxon>eudicotyledons</taxon>
        <taxon>Gunneridae</taxon>
        <taxon>Pentapetalae</taxon>
        <taxon>rosids</taxon>
        <taxon>fabids</taxon>
        <taxon>Fabales</taxon>
        <taxon>Fabaceae</taxon>
        <taxon>Papilionoideae</taxon>
        <taxon>50 kb inversion clade</taxon>
        <taxon>genistoids sensu lato</taxon>
        <taxon>core genistoids</taxon>
        <taxon>Genisteae</taxon>
        <taxon>Lupinus</taxon>
    </lineage>
</organism>
<evidence type="ECO:0000256" key="1">
    <source>
        <dbReference type="SAM" id="Phobius"/>
    </source>
</evidence>
<evidence type="ECO:0000313" key="2">
    <source>
        <dbReference type="EMBL" id="OIW11834.1"/>
    </source>
</evidence>
<evidence type="ECO:0000313" key="3">
    <source>
        <dbReference type="Proteomes" id="UP000188354"/>
    </source>
</evidence>
<feature type="transmembrane region" description="Helical" evidence="1">
    <location>
        <begin position="6"/>
        <end position="26"/>
    </location>
</feature>